<dbReference type="GO" id="GO:0006351">
    <property type="term" value="P:DNA-templated transcription"/>
    <property type="evidence" value="ECO:0007669"/>
    <property type="project" value="UniProtKB-UniRule"/>
</dbReference>
<dbReference type="GO" id="GO:0039648">
    <property type="term" value="P:symbiont-mediated perturbation of host ubiquitin-like protein modification"/>
    <property type="evidence" value="ECO:0007669"/>
    <property type="project" value="UniProtKB-UniRule"/>
</dbReference>
<comment type="subunit">
    <text evidence="16">Forms homodimers. Interacts with ubiquitin-protein ligase UBE3A/E6-AP; this interaction stimulates UBE3A ubiquitin activity. Interacts with host BAK1.</text>
</comment>
<keyword evidence="15 16" id="KW-1119">Modulation of host cell apoptosis by virus</keyword>
<dbReference type="SUPFAM" id="SSF161229">
    <property type="entry name" value="E6 C-terminal domain-like"/>
    <property type="match status" value="2"/>
</dbReference>
<keyword evidence="19" id="KW-1185">Reference proteome</keyword>
<dbReference type="RefSeq" id="YP_002427690.1">
    <property type="nucleotide sequence ID" value="NC_011765.1"/>
</dbReference>
<evidence type="ECO:0000256" key="4">
    <source>
        <dbReference type="ARBA" id="ARBA00022581"/>
    </source>
</evidence>
<comment type="caution">
    <text evidence="16">Lacks conserved residue(s) required for the propagation of feature annotation.</text>
</comment>
<evidence type="ECO:0000256" key="17">
    <source>
        <dbReference type="RuleBase" id="RU363123"/>
    </source>
</evidence>
<dbReference type="InterPro" id="IPR038575">
    <property type="entry name" value="E6_sf"/>
</dbReference>
<dbReference type="GO" id="GO:0003677">
    <property type="term" value="F:DNA binding"/>
    <property type="evidence" value="ECO:0007669"/>
    <property type="project" value="UniProtKB-UniRule"/>
</dbReference>
<evidence type="ECO:0000256" key="2">
    <source>
        <dbReference type="ARBA" id="ARBA00022518"/>
    </source>
</evidence>
<evidence type="ECO:0000256" key="16">
    <source>
        <dbReference type="HAMAP-Rule" id="MF_04006"/>
    </source>
</evidence>
<dbReference type="Gene3D" id="3.30.240.40">
    <property type="entry name" value="E6 early regulatory protein"/>
    <property type="match status" value="2"/>
</dbReference>
<dbReference type="HAMAP" id="MF_04006">
    <property type="entry name" value="HPV_E6"/>
    <property type="match status" value="1"/>
</dbReference>
<evidence type="ECO:0000256" key="11">
    <source>
        <dbReference type="ARBA" id="ARBA00023159"/>
    </source>
</evidence>
<keyword evidence="13 16" id="KW-1035">Host cytoplasm</keyword>
<protein>
    <recommendedName>
        <fullName evidence="16 17">Protein E6</fullName>
    </recommendedName>
</protein>
<evidence type="ECO:0000256" key="10">
    <source>
        <dbReference type="ARBA" id="ARBA00023125"/>
    </source>
</evidence>
<evidence type="ECO:0000256" key="13">
    <source>
        <dbReference type="ARBA" id="ARBA00023200"/>
    </source>
</evidence>
<dbReference type="GO" id="GO:0042025">
    <property type="term" value="C:host cell nucleus"/>
    <property type="evidence" value="ECO:0007669"/>
    <property type="project" value="UniProtKB-SubCell"/>
</dbReference>
<reference evidence="18 19" key="1">
    <citation type="journal article" date="2009" name="J. Gen. Virol.">
        <title>Genomic characterization of the first insectivoran papillomavirus reveals an unusually long, second non-coding region and indicates a close relationship to Betapapillomavirus.</title>
        <authorList>
            <person name="Schulz E."/>
            <person name="Gottschling M."/>
            <person name="Bravo I.G."/>
            <person name="Wittstatt U."/>
            <person name="Stockfleth E."/>
            <person name="Nindl I."/>
        </authorList>
    </citation>
    <scope>NUCLEOTIDE SEQUENCE [LARGE SCALE GENOMIC DNA]</scope>
</reference>
<feature type="zinc finger region" evidence="16">
    <location>
        <begin position="24"/>
        <end position="60"/>
    </location>
</feature>
<evidence type="ECO:0000313" key="18">
    <source>
        <dbReference type="EMBL" id="ACK76234.1"/>
    </source>
</evidence>
<dbReference type="GO" id="GO:0008270">
    <property type="term" value="F:zinc ion binding"/>
    <property type="evidence" value="ECO:0007669"/>
    <property type="project" value="UniProtKB-KW"/>
</dbReference>
<feature type="zinc finger region" evidence="16">
    <location>
        <begin position="97"/>
        <end position="133"/>
    </location>
</feature>
<keyword evidence="2 16" id="KW-0244">Early protein</keyword>
<dbReference type="GO" id="GO:0006355">
    <property type="term" value="P:regulation of DNA-templated transcription"/>
    <property type="evidence" value="ECO:0007669"/>
    <property type="project" value="UniProtKB-UniRule"/>
</dbReference>
<keyword evidence="6 16" id="KW-0479">Metal-binding</keyword>
<comment type="subcellular location">
    <subcellularLocation>
        <location evidence="16 17">Host cytoplasm</location>
    </subcellularLocation>
    <subcellularLocation>
        <location evidence="16 17">Host nucleus</location>
    </subcellularLocation>
</comment>
<evidence type="ECO:0000256" key="1">
    <source>
        <dbReference type="ARBA" id="ARBA00006346"/>
    </source>
</evidence>
<accession>B7TQN7</accession>
<keyword evidence="9 16" id="KW-0805">Transcription regulation</keyword>
<keyword evidence="10 16" id="KW-0238">DNA-binding</keyword>
<evidence type="ECO:0000256" key="9">
    <source>
        <dbReference type="ARBA" id="ARBA00023015"/>
    </source>
</evidence>
<dbReference type="OrthoDB" id="27353at10239"/>
<evidence type="ECO:0000256" key="6">
    <source>
        <dbReference type="ARBA" id="ARBA00022723"/>
    </source>
</evidence>
<organism evidence="18 19">
    <name type="scientific">Erinaceus europaeus papillomavirus 1</name>
    <dbReference type="NCBI Taxonomy" id="445217"/>
    <lineage>
        <taxon>Viruses</taxon>
        <taxon>Monodnaviria</taxon>
        <taxon>Shotokuvirae</taxon>
        <taxon>Cossaviricota</taxon>
        <taxon>Papovaviricetes</taxon>
        <taxon>Zurhausenvirales</taxon>
        <taxon>Papillomaviridae</taxon>
        <taxon>Firstpapillomavirinae</taxon>
        <taxon>Dyoetapapillomavirus</taxon>
        <taxon>Dyoetapapillomavirus 1</taxon>
    </lineage>
</organism>
<keyword evidence="7 16" id="KW-0863">Zinc-finger</keyword>
<evidence type="ECO:0000256" key="12">
    <source>
        <dbReference type="ARBA" id="ARBA00023163"/>
    </source>
</evidence>
<dbReference type="GO" id="GO:0039502">
    <property type="term" value="P:symbiont-mediated suppression of host type I interferon-mediated signaling pathway"/>
    <property type="evidence" value="ECO:0007669"/>
    <property type="project" value="UniProtKB-UniRule"/>
</dbReference>
<dbReference type="GO" id="GO:0030430">
    <property type="term" value="C:host cell cytoplasm"/>
    <property type="evidence" value="ECO:0007669"/>
    <property type="project" value="UniProtKB-SubCell"/>
</dbReference>
<evidence type="ECO:0000313" key="19">
    <source>
        <dbReference type="Proteomes" id="UP000052083"/>
    </source>
</evidence>
<comment type="similarity">
    <text evidence="1 16 17">Belongs to the papillomaviridae E6 protein family.</text>
</comment>
<keyword evidence="3 16" id="KW-1048">Host nucleus</keyword>
<keyword evidence="11 16" id="KW-0010">Activator</keyword>
<evidence type="ECO:0000256" key="3">
    <source>
        <dbReference type="ARBA" id="ARBA00022562"/>
    </source>
</evidence>
<keyword evidence="14 16" id="KW-0899">Viral immunoevasion</keyword>
<comment type="function">
    <text evidence="16">Plays a major role in the induction and maintenance of cellular transformation. E6 associates with host UBE3A/E6-AP ubiquitin-protein ligase and modulates its activity. Protects host keratinocytes from apoptosis by mediating the degradation of host BAK1. May also inhibit host immune response.</text>
</comment>
<dbReference type="InterPro" id="IPR001334">
    <property type="entry name" value="E6"/>
</dbReference>
<evidence type="ECO:0000256" key="7">
    <source>
        <dbReference type="ARBA" id="ARBA00022771"/>
    </source>
</evidence>
<dbReference type="EMBL" id="FJ379293">
    <property type="protein sequence ID" value="ACK76234.1"/>
    <property type="molecule type" value="Genomic_DNA"/>
</dbReference>
<evidence type="ECO:0000256" key="5">
    <source>
        <dbReference type="ARBA" id="ARBA00022632"/>
    </source>
</evidence>
<keyword evidence="8 16" id="KW-0862">Zinc</keyword>
<dbReference type="Proteomes" id="UP000052083">
    <property type="component" value="Segment"/>
</dbReference>
<keyword evidence="4 16" id="KW-0945">Host-virus interaction</keyword>
<keyword evidence="12 16" id="KW-0804">Transcription</keyword>
<dbReference type="KEGG" id="vg:7138866"/>
<dbReference type="Pfam" id="PF00518">
    <property type="entry name" value="E6"/>
    <property type="match status" value="1"/>
</dbReference>
<dbReference type="GeneID" id="7138866"/>
<dbReference type="GO" id="GO:0052150">
    <property type="term" value="P:symbiont-mediated perturbation of host apoptosis"/>
    <property type="evidence" value="ECO:0007669"/>
    <property type="project" value="UniProtKB-KW"/>
</dbReference>
<name>B7TQN7_9PAPI</name>
<gene>
    <name evidence="16 18" type="primary">E6</name>
</gene>
<proteinExistence type="inferred from homology"/>
<keyword evidence="5 16" id="KW-1090">Inhibition of host innate immune response by virus</keyword>
<evidence type="ECO:0000256" key="15">
    <source>
        <dbReference type="ARBA" id="ARBA00023323"/>
    </source>
</evidence>
<evidence type="ECO:0000256" key="14">
    <source>
        <dbReference type="ARBA" id="ARBA00023280"/>
    </source>
</evidence>
<sequence>MACRTILSLCIQLGLQVSDLGLLCLFCKRELTVTDKIAFDLKKLNLVLRADGIYGCCRTCCKATAEFENAKYLQMVVEADGVESFTGRGILEVYMRCWECMKELEAVEKCMQIIREEPFRLVRGGWKGLCAICYLQK</sequence>
<evidence type="ECO:0000256" key="8">
    <source>
        <dbReference type="ARBA" id="ARBA00022833"/>
    </source>
</evidence>
<dbReference type="GO" id="GO:0052170">
    <property type="term" value="P:symbiont-mediated suppression of host innate immune response"/>
    <property type="evidence" value="ECO:0007669"/>
    <property type="project" value="UniProtKB-KW"/>
</dbReference>